<comment type="caution">
    <text evidence="1">The sequence shown here is derived from an EMBL/GenBank/DDBJ whole genome shotgun (WGS) entry which is preliminary data.</text>
</comment>
<accession>A0AA39MJV1</accession>
<sequence>MFICVFVMSLPRTISTLQHFSELQSQSGSRRTALVQILPEVGLGYQQCHSRNYLKSIPSKPGDNQLTVGISLKNSRENA</sequence>
<reference evidence="1" key="1">
    <citation type="submission" date="2023-06" db="EMBL/GenBank/DDBJ databases">
        <authorList>
            <consortium name="Lawrence Berkeley National Laboratory"/>
            <person name="Ahrendt S."/>
            <person name="Sahu N."/>
            <person name="Indic B."/>
            <person name="Wong-Bajracharya J."/>
            <person name="Merenyi Z."/>
            <person name="Ke H.-M."/>
            <person name="Monk M."/>
            <person name="Kocsube S."/>
            <person name="Drula E."/>
            <person name="Lipzen A."/>
            <person name="Balint B."/>
            <person name="Henrissat B."/>
            <person name="Andreopoulos B."/>
            <person name="Martin F.M."/>
            <person name="Harder C.B."/>
            <person name="Rigling D."/>
            <person name="Ford K.L."/>
            <person name="Foster G.D."/>
            <person name="Pangilinan J."/>
            <person name="Papanicolaou A."/>
            <person name="Barry K."/>
            <person name="LaButti K."/>
            <person name="Viragh M."/>
            <person name="Koriabine M."/>
            <person name="Yan M."/>
            <person name="Riley R."/>
            <person name="Champramary S."/>
            <person name="Plett K.L."/>
            <person name="Tsai I.J."/>
            <person name="Slot J."/>
            <person name="Sipos G."/>
            <person name="Plett J."/>
            <person name="Nagy L.G."/>
            <person name="Grigoriev I.V."/>
        </authorList>
    </citation>
    <scope>NUCLEOTIDE SEQUENCE</scope>
    <source>
        <strain evidence="1">FPL87.14</strain>
    </source>
</reference>
<protein>
    <submittedName>
        <fullName evidence="1">Uncharacterized protein</fullName>
    </submittedName>
</protein>
<dbReference type="AlphaFoldDB" id="A0AA39MJV1"/>
<evidence type="ECO:0000313" key="1">
    <source>
        <dbReference type="EMBL" id="KAK0436952.1"/>
    </source>
</evidence>
<evidence type="ECO:0000313" key="2">
    <source>
        <dbReference type="Proteomes" id="UP001175226"/>
    </source>
</evidence>
<keyword evidence="2" id="KW-1185">Reference proteome</keyword>
<name>A0AA39MJV1_9AGAR</name>
<gene>
    <name evidence="1" type="ORF">EV421DRAFT_1830240</name>
</gene>
<dbReference type="Proteomes" id="UP001175226">
    <property type="component" value="Unassembled WGS sequence"/>
</dbReference>
<organism evidence="1 2">
    <name type="scientific">Armillaria borealis</name>
    <dbReference type="NCBI Taxonomy" id="47425"/>
    <lineage>
        <taxon>Eukaryota</taxon>
        <taxon>Fungi</taxon>
        <taxon>Dikarya</taxon>
        <taxon>Basidiomycota</taxon>
        <taxon>Agaricomycotina</taxon>
        <taxon>Agaricomycetes</taxon>
        <taxon>Agaricomycetidae</taxon>
        <taxon>Agaricales</taxon>
        <taxon>Marasmiineae</taxon>
        <taxon>Physalacriaceae</taxon>
        <taxon>Armillaria</taxon>
    </lineage>
</organism>
<dbReference type="EMBL" id="JAUEPT010000052">
    <property type="protein sequence ID" value="KAK0436952.1"/>
    <property type="molecule type" value="Genomic_DNA"/>
</dbReference>
<proteinExistence type="predicted"/>